<dbReference type="InterPro" id="IPR011009">
    <property type="entry name" value="Kinase-like_dom_sf"/>
</dbReference>
<gene>
    <name evidence="2" type="ORF">DXT89_13595</name>
</gene>
<dbReference type="Proteomes" id="UP000436911">
    <property type="component" value="Unassembled WGS sequence"/>
</dbReference>
<dbReference type="Gene3D" id="3.90.1200.10">
    <property type="match status" value="1"/>
</dbReference>
<reference evidence="2 3" key="1">
    <citation type="submission" date="2018-08" db="EMBL/GenBank/DDBJ databases">
        <title>Genome sequencing of Agrobacterium vitis strain ICMP 10754.</title>
        <authorList>
            <person name="Visnovsky S.B."/>
            <person name="Pitman A.R."/>
        </authorList>
    </citation>
    <scope>NUCLEOTIDE SEQUENCE [LARGE SCALE GENOMIC DNA]</scope>
    <source>
        <strain evidence="2 3">ICMP 10754</strain>
    </source>
</reference>
<dbReference type="PANTHER" id="PTHR47829:SF1">
    <property type="entry name" value="HAD FAMILY PHOSPHATASE"/>
    <property type="match status" value="1"/>
</dbReference>
<dbReference type="PANTHER" id="PTHR47829">
    <property type="entry name" value="HYDROLASE, PUTATIVE (AFU_ORTHOLOGUE AFUA_1G12880)-RELATED"/>
    <property type="match status" value="1"/>
</dbReference>
<accession>A0A368NSM4</accession>
<keyword evidence="2" id="KW-0808">Transferase</keyword>
<protein>
    <submittedName>
        <fullName evidence="2">Phosphotransferase family protein</fullName>
    </submittedName>
</protein>
<comment type="caution">
    <text evidence="2">The sequence shown here is derived from an EMBL/GenBank/DDBJ whole genome shotgun (WGS) entry which is preliminary data.</text>
</comment>
<dbReference type="SUPFAM" id="SSF56112">
    <property type="entry name" value="Protein kinase-like (PK-like)"/>
    <property type="match status" value="1"/>
</dbReference>
<dbReference type="EMBL" id="QUSG01000006">
    <property type="protein sequence ID" value="KAA3526969.1"/>
    <property type="molecule type" value="Genomic_DNA"/>
</dbReference>
<dbReference type="OrthoDB" id="3806873at2"/>
<dbReference type="AlphaFoldDB" id="A0A368NSM4"/>
<feature type="domain" description="Aminoglycoside phosphotransferase" evidence="1">
    <location>
        <begin position="56"/>
        <end position="287"/>
    </location>
</feature>
<evidence type="ECO:0000313" key="3">
    <source>
        <dbReference type="Proteomes" id="UP000436911"/>
    </source>
</evidence>
<dbReference type="GO" id="GO:0016740">
    <property type="term" value="F:transferase activity"/>
    <property type="evidence" value="ECO:0007669"/>
    <property type="project" value="UniProtKB-KW"/>
</dbReference>
<proteinExistence type="predicted"/>
<dbReference type="CDD" id="cd05154">
    <property type="entry name" value="ACAD10_11_N-like"/>
    <property type="match status" value="1"/>
</dbReference>
<dbReference type="InterPro" id="IPR002575">
    <property type="entry name" value="Aminoglycoside_PTrfase"/>
</dbReference>
<dbReference type="GeneID" id="60683179"/>
<dbReference type="InterPro" id="IPR052898">
    <property type="entry name" value="ACAD10-like"/>
</dbReference>
<organism evidence="2 3">
    <name type="scientific">Agrobacterium vitis</name>
    <name type="common">Rhizobium vitis</name>
    <dbReference type="NCBI Taxonomy" id="373"/>
    <lineage>
        <taxon>Bacteria</taxon>
        <taxon>Pseudomonadati</taxon>
        <taxon>Pseudomonadota</taxon>
        <taxon>Alphaproteobacteria</taxon>
        <taxon>Hyphomicrobiales</taxon>
        <taxon>Rhizobiaceae</taxon>
        <taxon>Rhizobium/Agrobacterium group</taxon>
        <taxon>Agrobacterium</taxon>
    </lineage>
</organism>
<evidence type="ECO:0000259" key="1">
    <source>
        <dbReference type="Pfam" id="PF01636"/>
    </source>
</evidence>
<dbReference type="Gene3D" id="3.30.200.20">
    <property type="entry name" value="Phosphorylase Kinase, domain 1"/>
    <property type="match status" value="1"/>
</dbReference>
<sequence length="383" mass="44878">MVRAISEITSAGTPYADNLDDAYSLTLPKRDGSLNATAVTYWLQSQGVEVSGTPVVKRYVGGLSCRTYQLDYPAVSLILRQPMQGEKNLRQTSRMGREYALQKALSPWYSVPSMVSLCEDPKVIGTPFYVMKPIAGVIPRRVWPQSIELDRTEAQSLCRNVVDKLIELHQLDVNAIGCETMRVDEVHIGQQLADLFRKHKRLRLWNTPDFAHVHAWLQDNQPRQEQLCLIHNDWRLDNLVFDPQCPREVIGVLDWEMARLGHPLMDLATMLHFWVEPTDNFLLRRYQWQPTSIDGMLTRREIWNIYIKKSGVDPSDWAFYHVFSLFKLSLQVLALYHRYQAGRRHAHNDYIFFKGSWKIINYFYWKCRIAIYKSRTTEYDYIW</sequence>
<dbReference type="Pfam" id="PF01636">
    <property type="entry name" value="APH"/>
    <property type="match status" value="1"/>
</dbReference>
<dbReference type="InterPro" id="IPR041726">
    <property type="entry name" value="ACAD10_11_N"/>
</dbReference>
<dbReference type="RefSeq" id="WP_081089051.1">
    <property type="nucleotide sequence ID" value="NZ_CP055265.1"/>
</dbReference>
<name>A0A368NSM4_AGRVI</name>
<evidence type="ECO:0000313" key="2">
    <source>
        <dbReference type="EMBL" id="KAA3526969.1"/>
    </source>
</evidence>